<dbReference type="Proteomes" id="UP000004947">
    <property type="component" value="Unassembled WGS sequence"/>
</dbReference>
<evidence type="ECO:0000313" key="10">
    <source>
        <dbReference type="Proteomes" id="UP000004947"/>
    </source>
</evidence>
<evidence type="ECO:0000256" key="1">
    <source>
        <dbReference type="ARBA" id="ARBA00004651"/>
    </source>
</evidence>
<evidence type="ECO:0000256" key="6">
    <source>
        <dbReference type="ARBA" id="ARBA00022989"/>
    </source>
</evidence>
<evidence type="ECO:0000256" key="2">
    <source>
        <dbReference type="ARBA" id="ARBA00009773"/>
    </source>
</evidence>
<evidence type="ECO:0000256" key="4">
    <source>
        <dbReference type="ARBA" id="ARBA00022475"/>
    </source>
</evidence>
<evidence type="ECO:0000313" key="9">
    <source>
        <dbReference type="EMBL" id="EDM28587.1"/>
    </source>
</evidence>
<dbReference type="PANTHER" id="PTHR21716">
    <property type="entry name" value="TRANSMEMBRANE PROTEIN"/>
    <property type="match status" value="1"/>
</dbReference>
<keyword evidence="7 8" id="KW-0472">Membrane</keyword>
<feature type="transmembrane region" description="Helical" evidence="8">
    <location>
        <begin position="317"/>
        <end position="344"/>
    </location>
</feature>
<gene>
    <name evidence="9" type="ORF">LNTAR_08459</name>
</gene>
<dbReference type="eggNOG" id="COG0628">
    <property type="taxonomic scope" value="Bacteria"/>
</dbReference>
<keyword evidence="10" id="KW-1185">Reference proteome</keyword>
<dbReference type="AlphaFoldDB" id="A6DHT3"/>
<feature type="transmembrane region" description="Helical" evidence="8">
    <location>
        <begin position="246"/>
        <end position="274"/>
    </location>
</feature>
<name>A6DHT3_9BACT</name>
<dbReference type="PANTHER" id="PTHR21716:SF67">
    <property type="entry name" value="TRANSPORT PROTEIN YDIK-RELATED"/>
    <property type="match status" value="1"/>
</dbReference>
<evidence type="ECO:0000256" key="5">
    <source>
        <dbReference type="ARBA" id="ARBA00022692"/>
    </source>
</evidence>
<sequence>MNDDTAPLNKKTMMDLLIRMTLILYLSYLCLKVFAPFALLMLWALIIAIVLFPLHQKLAKKFNGKQGRAATVIVLLGCLIIGTPVVVLGFSMVDHVQDLYRAYESGNVQIKEPKESVKEWPIIGRKAHQLWTDASADFSAFLVDYKEPITSFFKKMLGAAGGAMGSVAMFMGALVISGFMMAFGDRGSVAMLKIANRITGPERGEKLTKLSVMTVRSVTTGVIGVAFIQALIIGVGLILADIPAAAILSLVVMFLGILQLPAVIILLPVIIYMWSSTGSSLAANIFFTIYFIVGSLSDNILKPMLLGRGVDAPMPVVLIGALGGMMASGLIGLFLGATLLAVAYRIFMDWVDDPEGNQKINAE</sequence>
<protein>
    <recommendedName>
        <fullName evidence="11">Permease</fullName>
    </recommendedName>
</protein>
<feature type="transmembrane region" description="Helical" evidence="8">
    <location>
        <begin position="281"/>
        <end position="297"/>
    </location>
</feature>
<dbReference type="GO" id="GO:0005886">
    <property type="term" value="C:plasma membrane"/>
    <property type="evidence" value="ECO:0007669"/>
    <property type="project" value="UniProtKB-SubCell"/>
</dbReference>
<dbReference type="STRING" id="313628.LNTAR_08459"/>
<dbReference type="EMBL" id="ABCK01000004">
    <property type="protein sequence ID" value="EDM28587.1"/>
    <property type="molecule type" value="Genomic_DNA"/>
</dbReference>
<keyword evidence="6 8" id="KW-1133">Transmembrane helix</keyword>
<accession>A6DHT3</accession>
<keyword evidence="3" id="KW-0813">Transport</keyword>
<feature type="transmembrane region" description="Helical" evidence="8">
    <location>
        <begin position="72"/>
        <end position="93"/>
    </location>
</feature>
<reference evidence="9 10" key="1">
    <citation type="journal article" date="2010" name="J. Bacteriol.">
        <title>Genome sequence of Lentisphaera araneosa HTCC2155T, the type species of the order Lentisphaerales in the phylum Lentisphaerae.</title>
        <authorList>
            <person name="Thrash J.C."/>
            <person name="Cho J.C."/>
            <person name="Vergin K.L."/>
            <person name="Morris R.M."/>
            <person name="Giovannoni S.J."/>
        </authorList>
    </citation>
    <scope>NUCLEOTIDE SEQUENCE [LARGE SCALE GENOMIC DNA]</scope>
    <source>
        <strain evidence="9 10">HTCC2155</strain>
    </source>
</reference>
<dbReference type="Pfam" id="PF01594">
    <property type="entry name" value="AI-2E_transport"/>
    <property type="match status" value="1"/>
</dbReference>
<feature type="transmembrane region" description="Helical" evidence="8">
    <location>
        <begin position="218"/>
        <end position="240"/>
    </location>
</feature>
<feature type="transmembrane region" description="Helical" evidence="8">
    <location>
        <begin position="156"/>
        <end position="183"/>
    </location>
</feature>
<proteinExistence type="inferred from homology"/>
<comment type="subcellular location">
    <subcellularLocation>
        <location evidence="1">Cell membrane</location>
        <topology evidence="1">Multi-pass membrane protein</topology>
    </subcellularLocation>
</comment>
<evidence type="ECO:0000256" key="3">
    <source>
        <dbReference type="ARBA" id="ARBA00022448"/>
    </source>
</evidence>
<feature type="transmembrane region" description="Helical" evidence="8">
    <location>
        <begin position="34"/>
        <end position="52"/>
    </location>
</feature>
<comment type="similarity">
    <text evidence="2">Belongs to the autoinducer-2 exporter (AI-2E) (TC 2.A.86) family.</text>
</comment>
<evidence type="ECO:0008006" key="11">
    <source>
        <dbReference type="Google" id="ProtNLM"/>
    </source>
</evidence>
<dbReference type="RefSeq" id="WP_007277468.1">
    <property type="nucleotide sequence ID" value="NZ_ABCK01000004.1"/>
</dbReference>
<keyword evidence="5 8" id="KW-0812">Transmembrane</keyword>
<comment type="caution">
    <text evidence="9">The sequence shown here is derived from an EMBL/GenBank/DDBJ whole genome shotgun (WGS) entry which is preliminary data.</text>
</comment>
<evidence type="ECO:0000256" key="7">
    <source>
        <dbReference type="ARBA" id="ARBA00023136"/>
    </source>
</evidence>
<keyword evidence="4" id="KW-1003">Cell membrane</keyword>
<evidence type="ECO:0000256" key="8">
    <source>
        <dbReference type="SAM" id="Phobius"/>
    </source>
</evidence>
<organism evidence="9 10">
    <name type="scientific">Lentisphaera araneosa HTCC2155</name>
    <dbReference type="NCBI Taxonomy" id="313628"/>
    <lineage>
        <taxon>Bacteria</taxon>
        <taxon>Pseudomonadati</taxon>
        <taxon>Lentisphaerota</taxon>
        <taxon>Lentisphaeria</taxon>
        <taxon>Lentisphaerales</taxon>
        <taxon>Lentisphaeraceae</taxon>
        <taxon>Lentisphaera</taxon>
    </lineage>
</organism>
<dbReference type="OrthoDB" id="106838at2"/>
<dbReference type="InterPro" id="IPR002549">
    <property type="entry name" value="AI-2E-like"/>
</dbReference>